<keyword evidence="3" id="KW-1185">Reference proteome</keyword>
<dbReference type="InterPro" id="IPR054213">
    <property type="entry name" value="DUF6920"/>
</dbReference>
<comment type="caution">
    <text evidence="2">The sequence shown here is derived from an EMBL/GenBank/DDBJ whole genome shotgun (WGS) entry which is preliminary data.</text>
</comment>
<feature type="transmembrane region" description="Helical" evidence="1">
    <location>
        <begin position="67"/>
        <end position="84"/>
    </location>
</feature>
<feature type="transmembrane region" description="Helical" evidence="1">
    <location>
        <begin position="90"/>
        <end position="108"/>
    </location>
</feature>
<dbReference type="Pfam" id="PF21900">
    <property type="entry name" value="DUF6920"/>
    <property type="match status" value="1"/>
</dbReference>
<dbReference type="RefSeq" id="WP_188312346.1">
    <property type="nucleotide sequence ID" value="NZ_JABTCG010000001.1"/>
</dbReference>
<feature type="transmembrane region" description="Helical" evidence="1">
    <location>
        <begin position="39"/>
        <end position="60"/>
    </location>
</feature>
<dbReference type="Proteomes" id="UP000598350">
    <property type="component" value="Unassembled WGS sequence"/>
</dbReference>
<name>A0ABR7VAC9_9FLAO</name>
<keyword evidence="1" id="KW-1133">Transmembrane helix</keyword>
<organism evidence="2 3">
    <name type="scientific">Maribacter arenosus</name>
    <dbReference type="NCBI Taxonomy" id="1854708"/>
    <lineage>
        <taxon>Bacteria</taxon>
        <taxon>Pseudomonadati</taxon>
        <taxon>Bacteroidota</taxon>
        <taxon>Flavobacteriia</taxon>
        <taxon>Flavobacteriales</taxon>
        <taxon>Flavobacteriaceae</taxon>
        <taxon>Maribacter</taxon>
    </lineage>
</organism>
<evidence type="ECO:0000256" key="1">
    <source>
        <dbReference type="SAM" id="Phobius"/>
    </source>
</evidence>
<gene>
    <name evidence="2" type="ORF">HPE63_00885</name>
</gene>
<reference evidence="2 3" key="1">
    <citation type="submission" date="2020-05" db="EMBL/GenBank/DDBJ databases">
        <title>The draft genome sequence of Maribacter arenosus CAU 1321.</title>
        <authorList>
            <person name="Mu L."/>
        </authorList>
    </citation>
    <scope>NUCLEOTIDE SEQUENCE [LARGE SCALE GENOMIC DNA]</scope>
    <source>
        <strain evidence="2 3">CAU 1321</strain>
    </source>
</reference>
<proteinExistence type="predicted"/>
<keyword evidence="1" id="KW-0472">Membrane</keyword>
<evidence type="ECO:0000313" key="3">
    <source>
        <dbReference type="Proteomes" id="UP000598350"/>
    </source>
</evidence>
<dbReference type="EMBL" id="JABTCG010000001">
    <property type="protein sequence ID" value="MBD0849208.1"/>
    <property type="molecule type" value="Genomic_DNA"/>
</dbReference>
<evidence type="ECO:0000313" key="2">
    <source>
        <dbReference type="EMBL" id="MBD0849208.1"/>
    </source>
</evidence>
<keyword evidence="1" id="KW-0812">Transmembrane</keyword>
<protein>
    <submittedName>
        <fullName evidence="2">Uncharacterized protein</fullName>
    </submittedName>
</protein>
<sequence>MRTLFIVLFLAHGCIHFLGYTKAFYPSFDSGPIQFVSRPFGLAWLFVGLFFILTALLLIFKKEWWPIVGVITILLSQMLVIIYWKDAKFGTIFNFILLLGTISSHADYKFNRMVLKESNMIFKTIHLSDSVVPSIKNLSHLPSIVQKWLTVSGVFQTAKSVSVRLKQKGDMKTSPTGRWMPFTAQQYFNCEDPSFVWVTKVNPLPLVYLYGRDKLTNAQGEMLIKLFGVFPVVNEGKNEKINAASMQRYLAEMCWFPSAAINEHLTWESIDETSAKAILTLDDKRVSGFFTFTSEGEFRSFETKRYYGGGEDAKLEIWHIEALEQKVFDGIKIPSKCKVTWRLKEGDFDWLNLEITALEYNKPYPYK</sequence>
<accession>A0ABR7VAC9</accession>